<dbReference type="PANTHER" id="PTHR43170">
    <property type="entry name" value="GMP REDUCTASE"/>
    <property type="match status" value="1"/>
</dbReference>
<organism evidence="6">
    <name type="scientific">Medioppia subpectinata</name>
    <dbReference type="NCBI Taxonomy" id="1979941"/>
    <lineage>
        <taxon>Eukaryota</taxon>
        <taxon>Metazoa</taxon>
        <taxon>Ecdysozoa</taxon>
        <taxon>Arthropoda</taxon>
        <taxon>Chelicerata</taxon>
        <taxon>Arachnida</taxon>
        <taxon>Acari</taxon>
        <taxon>Acariformes</taxon>
        <taxon>Sarcoptiformes</taxon>
        <taxon>Oribatida</taxon>
        <taxon>Brachypylina</taxon>
        <taxon>Oppioidea</taxon>
        <taxon>Oppiidae</taxon>
        <taxon>Medioppia</taxon>
    </lineage>
</organism>
<proteinExistence type="predicted"/>
<evidence type="ECO:0000313" key="6">
    <source>
        <dbReference type="EMBL" id="CAD7623500.1"/>
    </source>
</evidence>
<reference evidence="6" key="1">
    <citation type="submission" date="2020-11" db="EMBL/GenBank/DDBJ databases">
        <authorList>
            <person name="Tran Van P."/>
        </authorList>
    </citation>
    <scope>NUCLEOTIDE SEQUENCE</scope>
</reference>
<dbReference type="InterPro" id="IPR013785">
    <property type="entry name" value="Aldolase_TIM"/>
</dbReference>
<dbReference type="Pfam" id="PF00478">
    <property type="entry name" value="IMPDH"/>
    <property type="match status" value="2"/>
</dbReference>
<name>A0A7R9KKI1_9ACAR</name>
<dbReference type="OrthoDB" id="418595at2759"/>
<feature type="domain" description="IMP dehydrogenase/GMP reductase" evidence="5">
    <location>
        <begin position="87"/>
        <end position="186"/>
    </location>
</feature>
<dbReference type="EMBL" id="OC856266">
    <property type="protein sequence ID" value="CAD7623500.1"/>
    <property type="molecule type" value="Genomic_DNA"/>
</dbReference>
<evidence type="ECO:0000259" key="5">
    <source>
        <dbReference type="Pfam" id="PF00478"/>
    </source>
</evidence>
<dbReference type="SMART" id="SM01240">
    <property type="entry name" value="IMPDH"/>
    <property type="match status" value="1"/>
</dbReference>
<dbReference type="AlphaFoldDB" id="A0A7R9KKI1"/>
<accession>A0A7R9KKI1</accession>
<evidence type="ECO:0000313" key="7">
    <source>
        <dbReference type="Proteomes" id="UP000759131"/>
    </source>
</evidence>
<gene>
    <name evidence="6" type="ORF">OSB1V03_LOCUS3955</name>
</gene>
<dbReference type="Gene3D" id="3.20.20.70">
    <property type="entry name" value="Aldolase class I"/>
    <property type="match status" value="2"/>
</dbReference>
<dbReference type="Proteomes" id="UP000759131">
    <property type="component" value="Unassembled WGS sequence"/>
</dbReference>
<keyword evidence="7" id="KW-1185">Reference proteome</keyword>
<dbReference type="SUPFAM" id="SSF51412">
    <property type="entry name" value="Inosine monophosphate dehydrogenase (IMPDH)"/>
    <property type="match status" value="2"/>
</dbReference>
<keyword evidence="4" id="KW-0560">Oxidoreductase</keyword>
<keyword evidence="3" id="KW-0521">NADP</keyword>
<evidence type="ECO:0000256" key="3">
    <source>
        <dbReference type="ARBA" id="ARBA00022857"/>
    </source>
</evidence>
<protein>
    <recommendedName>
        <fullName evidence="2">GMP reductase</fullName>
        <ecNumber evidence="1">1.7.1.7</ecNumber>
    </recommendedName>
</protein>
<dbReference type="GO" id="GO:0003920">
    <property type="term" value="F:GMP reductase activity"/>
    <property type="evidence" value="ECO:0007669"/>
    <property type="project" value="UniProtKB-EC"/>
</dbReference>
<evidence type="ECO:0000256" key="2">
    <source>
        <dbReference type="ARBA" id="ARBA00015800"/>
    </source>
</evidence>
<feature type="domain" description="IMP dehydrogenase/GMP reductase" evidence="5">
    <location>
        <begin position="1"/>
        <end position="72"/>
    </location>
</feature>
<dbReference type="InterPro" id="IPR050139">
    <property type="entry name" value="GMP_reductase"/>
</dbReference>
<evidence type="ECO:0000256" key="1">
    <source>
        <dbReference type="ARBA" id="ARBA00012678"/>
    </source>
</evidence>
<dbReference type="PANTHER" id="PTHR43170:SF5">
    <property type="entry name" value="GMP REDUCTASE"/>
    <property type="match status" value="1"/>
</dbReference>
<dbReference type="EC" id="1.7.1.7" evidence="1"/>
<sequence length="197" mass="21653">MSSSTAMNKHHGGVAEYRASEGKTVEVPYRGDVEKTVMDILGGLRSACTYTGASKLKELPIRTTFIRVTQQTNEIFQYLNLDFIVKSGMLSGHDQCGGDVVVKPNGKKVKQFYGMSSSTAMNKHHGGVAEYRASEGKTVEVPYRGDVEKTVMDILGGLRSACTYTGASKLKELPIRTTFIRVTQQTNEIFQVLETES</sequence>
<dbReference type="InterPro" id="IPR001093">
    <property type="entry name" value="IMP_DH_GMPRt"/>
</dbReference>
<dbReference type="EMBL" id="CAJPIZ010001691">
    <property type="protein sequence ID" value="CAG2103930.1"/>
    <property type="molecule type" value="Genomic_DNA"/>
</dbReference>
<evidence type="ECO:0000256" key="4">
    <source>
        <dbReference type="ARBA" id="ARBA00023002"/>
    </source>
</evidence>